<proteinExistence type="predicted"/>
<gene>
    <name evidence="1" type="ORF">SPELUC_LOCUS3796</name>
</gene>
<accession>A0ACA9LC19</accession>
<organism evidence="1 2">
    <name type="scientific">Cetraspora pellucida</name>
    <dbReference type="NCBI Taxonomy" id="1433469"/>
    <lineage>
        <taxon>Eukaryota</taxon>
        <taxon>Fungi</taxon>
        <taxon>Fungi incertae sedis</taxon>
        <taxon>Mucoromycota</taxon>
        <taxon>Glomeromycotina</taxon>
        <taxon>Glomeromycetes</taxon>
        <taxon>Diversisporales</taxon>
        <taxon>Gigasporaceae</taxon>
        <taxon>Cetraspora</taxon>
    </lineage>
</organism>
<keyword evidence="2" id="KW-1185">Reference proteome</keyword>
<protein>
    <submittedName>
        <fullName evidence="1">18152_t:CDS:1</fullName>
    </submittedName>
</protein>
<evidence type="ECO:0000313" key="1">
    <source>
        <dbReference type="EMBL" id="CAG8517997.1"/>
    </source>
</evidence>
<reference evidence="1" key="1">
    <citation type="submission" date="2021-06" db="EMBL/GenBank/DDBJ databases">
        <authorList>
            <person name="Kallberg Y."/>
            <person name="Tangrot J."/>
            <person name="Rosling A."/>
        </authorList>
    </citation>
    <scope>NUCLEOTIDE SEQUENCE</scope>
    <source>
        <strain evidence="1">28 12/20/2015</strain>
    </source>
</reference>
<sequence>MIKLTLNLFLIILFSCLLTSSIVVDGFLRPHQPPKSHEPRTIASTPTTTFTLTLTETITVTTNCATAPSPTITCPQIIPSISENTAYFTCTKRKTECGTLG</sequence>
<name>A0ACA9LC19_9GLOM</name>
<dbReference type="EMBL" id="CAJVPW010003065">
    <property type="protein sequence ID" value="CAG8517997.1"/>
    <property type="molecule type" value="Genomic_DNA"/>
</dbReference>
<dbReference type="Proteomes" id="UP000789366">
    <property type="component" value="Unassembled WGS sequence"/>
</dbReference>
<feature type="non-terminal residue" evidence="1">
    <location>
        <position position="101"/>
    </location>
</feature>
<comment type="caution">
    <text evidence="1">The sequence shown here is derived from an EMBL/GenBank/DDBJ whole genome shotgun (WGS) entry which is preliminary data.</text>
</comment>
<evidence type="ECO:0000313" key="2">
    <source>
        <dbReference type="Proteomes" id="UP000789366"/>
    </source>
</evidence>